<dbReference type="NCBIfam" id="TIGR00633">
    <property type="entry name" value="xth"/>
    <property type="match status" value="1"/>
</dbReference>
<dbReference type="SUPFAM" id="SSF56219">
    <property type="entry name" value="DNase I-like"/>
    <property type="match status" value="1"/>
</dbReference>
<evidence type="ECO:0000256" key="1">
    <source>
        <dbReference type="ARBA" id="ARBA00001936"/>
    </source>
</evidence>
<dbReference type="EC" id="3.1.11.2" evidence="8"/>
<dbReference type="PANTHER" id="PTHR43250">
    <property type="entry name" value="EXODEOXYRIBONUCLEASE III"/>
    <property type="match status" value="1"/>
</dbReference>
<sequence length="288" mass="32894">MIPDQLANRAVAHDAICRESPIPTYAPSMKIATWNVNSLKVRLQHVIDWLDTSQVDVLCLQELKMPDEKFPRAELEAADYKSWFAGQKTYNGVGILVRTAADFEVGEINVVRNIPGFEDLQQRVIAATINGVRIVSAYFPNGQAPGTEKFAYKMRWLDALREWLREDMARHPKLALCGDYNIAPDDRDVHDPQAWIGQNLVSPEERAHFQQLIELGLTDAFRKFEQANKIYTWWDYRMMAFRRNMGLRIDHILLSAELAALCTACEVDKAPRKWDQPSDHTPVIATIG</sequence>
<dbReference type="Pfam" id="PF03372">
    <property type="entry name" value="Exo_endo_phos"/>
    <property type="match status" value="1"/>
</dbReference>
<evidence type="ECO:0000313" key="8">
    <source>
        <dbReference type="EMBL" id="KMQ79198.1"/>
    </source>
</evidence>
<dbReference type="PROSITE" id="PS00728">
    <property type="entry name" value="AP_NUCLEASE_F1_3"/>
    <property type="match status" value="1"/>
</dbReference>
<evidence type="ECO:0000256" key="2">
    <source>
        <dbReference type="ARBA" id="ARBA00001946"/>
    </source>
</evidence>
<dbReference type="CDD" id="cd09086">
    <property type="entry name" value="ExoIII-like_AP-endo"/>
    <property type="match status" value="1"/>
</dbReference>
<comment type="similarity">
    <text evidence="3">Belongs to the DNA repair enzymes AP/ExoA family.</text>
</comment>
<dbReference type="Proteomes" id="UP000242951">
    <property type="component" value="Unassembled WGS sequence"/>
</dbReference>
<evidence type="ECO:0000259" key="7">
    <source>
        <dbReference type="Pfam" id="PF03372"/>
    </source>
</evidence>
<keyword evidence="6" id="KW-0460">Magnesium</keyword>
<dbReference type="InterPro" id="IPR020848">
    <property type="entry name" value="AP_endonuclease_F1_CS"/>
</dbReference>
<reference evidence="8 9" key="1">
    <citation type="submission" date="2015-06" db="EMBL/GenBank/DDBJ databases">
        <title>Comparative genomics of Burkholderia leaf nodule symbionts.</title>
        <authorList>
            <person name="Carlier A."/>
            <person name="Eberl L."/>
            <person name="Pinto-Carbo M."/>
        </authorList>
    </citation>
    <scope>NUCLEOTIDE SEQUENCE [LARGE SCALE GENOMIC DNA]</scope>
    <source>
        <strain evidence="8 9">UZHbot3</strain>
    </source>
</reference>
<proteinExistence type="inferred from homology"/>
<dbReference type="EMBL" id="LELG01000267">
    <property type="protein sequence ID" value="KMQ79198.1"/>
    <property type="molecule type" value="Genomic_DNA"/>
</dbReference>
<comment type="cofactor">
    <cofactor evidence="2">
        <name>Mg(2+)</name>
        <dbReference type="ChEBI" id="CHEBI:18420"/>
    </cofactor>
</comment>
<dbReference type="Gene3D" id="3.60.10.10">
    <property type="entry name" value="Endonuclease/exonuclease/phosphatase"/>
    <property type="match status" value="1"/>
</dbReference>
<keyword evidence="4" id="KW-0479">Metal-binding</keyword>
<protein>
    <submittedName>
        <fullName evidence="8">Exodeoxyribonuclease III</fullName>
        <ecNumber evidence="8">3.1.11.2</ecNumber>
    </submittedName>
</protein>
<keyword evidence="9" id="KW-1185">Reference proteome</keyword>
<dbReference type="InterPro" id="IPR005135">
    <property type="entry name" value="Endo/exonuclease/phosphatase"/>
</dbReference>
<organism evidence="8 9">
    <name type="scientific">Candidatus Burkholderia pumila</name>
    <dbReference type="NCBI Taxonomy" id="1090375"/>
    <lineage>
        <taxon>Bacteria</taxon>
        <taxon>Pseudomonadati</taxon>
        <taxon>Pseudomonadota</taxon>
        <taxon>Betaproteobacteria</taxon>
        <taxon>Burkholderiales</taxon>
        <taxon>Burkholderiaceae</taxon>
        <taxon>Burkholderia</taxon>
    </lineage>
</organism>
<dbReference type="NCBIfam" id="TIGR00195">
    <property type="entry name" value="exoDNase_III"/>
    <property type="match status" value="1"/>
</dbReference>
<accession>A0ABR5HKG3</accession>
<gene>
    <name evidence="8" type="ORF">BPMI_00614</name>
</gene>
<dbReference type="InterPro" id="IPR004808">
    <property type="entry name" value="AP_endonuc_1"/>
</dbReference>
<comment type="caution">
    <text evidence="8">The sequence shown here is derived from an EMBL/GenBank/DDBJ whole genome shotgun (WGS) entry which is preliminary data.</text>
</comment>
<name>A0ABR5HKG3_9BURK</name>
<comment type="cofactor">
    <cofactor evidence="1">
        <name>Mn(2+)</name>
        <dbReference type="ChEBI" id="CHEBI:29035"/>
    </cofactor>
</comment>
<feature type="domain" description="Endonuclease/exonuclease/phosphatase" evidence="7">
    <location>
        <begin position="32"/>
        <end position="280"/>
    </location>
</feature>
<evidence type="ECO:0000256" key="4">
    <source>
        <dbReference type="ARBA" id="ARBA00022723"/>
    </source>
</evidence>
<evidence type="ECO:0000256" key="5">
    <source>
        <dbReference type="ARBA" id="ARBA00022801"/>
    </source>
</evidence>
<dbReference type="GO" id="GO:0008311">
    <property type="term" value="F:double-stranded DNA 3'-5' DNA exonuclease activity"/>
    <property type="evidence" value="ECO:0007669"/>
    <property type="project" value="UniProtKB-EC"/>
</dbReference>
<evidence type="ECO:0000256" key="3">
    <source>
        <dbReference type="ARBA" id="ARBA00007092"/>
    </source>
</evidence>
<dbReference type="PANTHER" id="PTHR43250:SF2">
    <property type="entry name" value="EXODEOXYRIBONUCLEASE III"/>
    <property type="match status" value="1"/>
</dbReference>
<dbReference type="InterPro" id="IPR036691">
    <property type="entry name" value="Endo/exonu/phosph_ase_sf"/>
</dbReference>
<keyword evidence="5 8" id="KW-0378">Hydrolase</keyword>
<evidence type="ECO:0000313" key="9">
    <source>
        <dbReference type="Proteomes" id="UP000242951"/>
    </source>
</evidence>
<evidence type="ECO:0000256" key="6">
    <source>
        <dbReference type="ARBA" id="ARBA00022842"/>
    </source>
</evidence>
<dbReference type="InterPro" id="IPR037493">
    <property type="entry name" value="ExoIII-like"/>
</dbReference>
<dbReference type="PROSITE" id="PS51435">
    <property type="entry name" value="AP_NUCLEASE_F1_4"/>
    <property type="match status" value="1"/>
</dbReference>